<evidence type="ECO:0000256" key="2">
    <source>
        <dbReference type="SAM" id="Phobius"/>
    </source>
</evidence>
<feature type="transmembrane region" description="Helical" evidence="2">
    <location>
        <begin position="64"/>
        <end position="83"/>
    </location>
</feature>
<keyword evidence="2" id="KW-0472">Membrane</keyword>
<keyword evidence="2" id="KW-0812">Transmembrane</keyword>
<dbReference type="GO" id="GO:0016020">
    <property type="term" value="C:membrane"/>
    <property type="evidence" value="ECO:0007669"/>
    <property type="project" value="InterPro"/>
</dbReference>
<protein>
    <recommendedName>
        <fullName evidence="3">EamA domain-containing protein</fullName>
    </recommendedName>
</protein>
<dbReference type="InterPro" id="IPR037185">
    <property type="entry name" value="EmrE-like"/>
</dbReference>
<accession>A0A6C0B6A0</accession>
<evidence type="ECO:0000313" key="4">
    <source>
        <dbReference type="EMBL" id="QHS87582.1"/>
    </source>
</evidence>
<name>A0A6C0B6A0_9ZZZZ</name>
<dbReference type="InterPro" id="IPR000620">
    <property type="entry name" value="EamA_dom"/>
</dbReference>
<reference evidence="4" key="1">
    <citation type="journal article" date="2020" name="Nature">
        <title>Giant virus diversity and host interactions through global metagenomics.</title>
        <authorList>
            <person name="Schulz F."/>
            <person name="Roux S."/>
            <person name="Paez-Espino D."/>
            <person name="Jungbluth S."/>
            <person name="Walsh D.A."/>
            <person name="Denef V.J."/>
            <person name="McMahon K.D."/>
            <person name="Konstantinidis K.T."/>
            <person name="Eloe-Fadrosh E.A."/>
            <person name="Kyrpides N.C."/>
            <person name="Woyke T."/>
        </authorList>
    </citation>
    <scope>NUCLEOTIDE SEQUENCE</scope>
    <source>
        <strain evidence="4">GVMAG-M-3300010157-4</strain>
    </source>
</reference>
<sequence length="313" mass="34567">MVFGSATLNPAVAMLMSESLLSLYPIFVKKIDLSLIHQVWARLLAYIAMASIFVDWSFIGSALFSPDAMLLAAINLSHIFFSYEGFRNLDSGVSFAIFNTYPLMILLIAGVVWNNVYLLVLLGLALFVIGEANATQSANATDKARSGVTQSATPSDKTDKANETTTQIEDGSEKPNFIYGVAMILLAALTEALIYFMIRRIKTGNHWNHVFLSYLFGFIAITGYLFRTFDFASILKPRMGLAIGLNGFLGSVAYFLRFFAASNLSASIFAPLAYFGMVMSYVYGMVFNQEMLSWEKVGGTLCILVANYMRPKT</sequence>
<feature type="transmembrane region" description="Helical" evidence="2">
    <location>
        <begin position="39"/>
        <end position="58"/>
    </location>
</feature>
<feature type="transmembrane region" description="Helical" evidence="2">
    <location>
        <begin position="103"/>
        <end position="129"/>
    </location>
</feature>
<dbReference type="Pfam" id="PF00892">
    <property type="entry name" value="EamA"/>
    <property type="match status" value="1"/>
</dbReference>
<feature type="region of interest" description="Disordered" evidence="1">
    <location>
        <begin position="143"/>
        <end position="167"/>
    </location>
</feature>
<dbReference type="AlphaFoldDB" id="A0A6C0B6A0"/>
<feature type="transmembrane region" description="Helical" evidence="2">
    <location>
        <begin position="210"/>
        <end position="227"/>
    </location>
</feature>
<dbReference type="SUPFAM" id="SSF103481">
    <property type="entry name" value="Multidrug resistance efflux transporter EmrE"/>
    <property type="match status" value="1"/>
</dbReference>
<organism evidence="4">
    <name type="scientific">viral metagenome</name>
    <dbReference type="NCBI Taxonomy" id="1070528"/>
    <lineage>
        <taxon>unclassified sequences</taxon>
        <taxon>metagenomes</taxon>
        <taxon>organismal metagenomes</taxon>
    </lineage>
</organism>
<feature type="transmembrane region" description="Helical" evidence="2">
    <location>
        <begin position="268"/>
        <end position="286"/>
    </location>
</feature>
<feature type="domain" description="EamA" evidence="3">
    <location>
        <begin position="179"/>
        <end position="306"/>
    </location>
</feature>
<feature type="transmembrane region" description="Helical" evidence="2">
    <location>
        <begin position="239"/>
        <end position="256"/>
    </location>
</feature>
<feature type="transmembrane region" description="Helical" evidence="2">
    <location>
        <begin position="177"/>
        <end position="198"/>
    </location>
</feature>
<feature type="transmembrane region" description="Helical" evidence="2">
    <location>
        <begin position="6"/>
        <end position="27"/>
    </location>
</feature>
<keyword evidence="2" id="KW-1133">Transmembrane helix</keyword>
<evidence type="ECO:0000259" key="3">
    <source>
        <dbReference type="Pfam" id="PF00892"/>
    </source>
</evidence>
<evidence type="ECO:0000256" key="1">
    <source>
        <dbReference type="SAM" id="MobiDB-lite"/>
    </source>
</evidence>
<dbReference type="EMBL" id="MN739083">
    <property type="protein sequence ID" value="QHS87582.1"/>
    <property type="molecule type" value="Genomic_DNA"/>
</dbReference>
<proteinExistence type="predicted"/>